<dbReference type="OrthoDB" id="9780606at2"/>
<dbReference type="STRING" id="320497.A0U93_05460"/>
<dbReference type="Proteomes" id="UP000188604">
    <property type="component" value="Chromosome"/>
</dbReference>
<dbReference type="KEGG" id="nch:A0U93_05460"/>
<keyword evidence="3" id="KW-1185">Reference proteome</keyword>
<dbReference type="AlphaFoldDB" id="A0A1U9KNU1"/>
<accession>A0A1U9KNU1</accession>
<dbReference type="EMBL" id="CP014691">
    <property type="protein sequence ID" value="AQS87475.1"/>
    <property type="molecule type" value="Genomic_DNA"/>
</dbReference>
<name>A0A1U9KNU1_9PROT</name>
<evidence type="ECO:0000259" key="1">
    <source>
        <dbReference type="Pfam" id="PF12705"/>
    </source>
</evidence>
<protein>
    <submittedName>
        <fullName evidence="2">Double-strand break repair protein AddB</fullName>
    </submittedName>
</protein>
<gene>
    <name evidence="2" type="ORF">A0U93_05460</name>
</gene>
<feature type="domain" description="PD-(D/E)XK endonuclease-like" evidence="1">
    <location>
        <begin position="718"/>
        <end position="954"/>
    </location>
</feature>
<sequence>MKIATIPGARPFLEGVAERWLAGPGVTGDEAGLILVPGRRAARALMEAFLRRLDGRAALLPRIVSIGDVDEDDLAIAGDATLSLPPAVDPVRRMAVLAMLVLKADGAFIAAPTIDQAWPLARALAELMDDAERSGVDLRERLPQAAEPRFAAHWHQTLTFLEIVTHAWPNWLDEQGMMNPVARQVALHRAQAQAWRAHPPSVPLWAVGFADGMASVCAVLQAAASAPQGQVVLPGVDLSLSDAVWDSLPDSHPQAGLRRLLHDLEVDRAALDVWETGSGKDVPAGRPALVSRAMLPAMGLSDWGRERAPLDLTGLTRLDATDQQQEAAAIAMILRDGIREAGREVALVTPDRGLARRVATELLRYGVVADDSAGEALALTPAAVFLRLLAEAVSSDLAPVALLAVLKHPLAALGLTPGDCRASARRLERLVLRGPAPPPGIEGLRAALRDDEAIDAASADRPDLPEAVDSFLDRLAAALRPCPGRRTAPLPDLLIGLVQAAEALATTDTQPGAERLWLGAEGHALSRQIAALIAHTDLLPPQSFDQLPAFLLSAMAGQMVFGQRVLQGRDGEALHPRVSILGVLEARLQFADLVVLGGLNEGIWPPATDPGPWLSRPMRTRTGLPSPERLIGVAAHDFSTAMLSAPQVVLSSPARRDGAPAVPARWLVRIDALLGGRGQRLPVHPALSWHARLDQPDGPARPVSAPEPRPPVARRPRRLSVTEIETWLRDPYAIYARHILKLRALPALEEAADRSDIGVIIHAGLDGWLKSDRRDEAALAASLHHALDARHLRPALEAWWRPRLSRIAQWVTEREATRARPVRIETEAKGALTMELPTGAFRLSARADRIELDAEGAATIIDYKTGTLPAQKDVETGWSSQLVLEAAMLREGAFAQLDPAETAQLLYWRLTGDRDRGEELSVPKDPAMLSDLVEQAIVRLRGRVAQFDRPETPYRSHPHPSQAPRYTDYALLARVPEWSVAREEGGE</sequence>
<dbReference type="Gene3D" id="3.90.320.10">
    <property type="match status" value="1"/>
</dbReference>
<evidence type="ECO:0000313" key="2">
    <source>
        <dbReference type="EMBL" id="AQS87475.1"/>
    </source>
</evidence>
<dbReference type="InterPro" id="IPR038726">
    <property type="entry name" value="PDDEXK_AddAB-type"/>
</dbReference>
<evidence type="ECO:0000313" key="3">
    <source>
        <dbReference type="Proteomes" id="UP000188604"/>
    </source>
</evidence>
<dbReference type="Pfam" id="PF12705">
    <property type="entry name" value="PDDEXK_1"/>
    <property type="match status" value="1"/>
</dbReference>
<dbReference type="NCBIfam" id="TIGR02786">
    <property type="entry name" value="addB_alphas"/>
    <property type="match status" value="1"/>
</dbReference>
<reference evidence="2 3" key="1">
    <citation type="submission" date="2016-03" db="EMBL/GenBank/DDBJ databases">
        <title>Acetic acid bacteria sequencing.</title>
        <authorList>
            <person name="Brandt J."/>
            <person name="Jakob F."/>
            <person name="Vogel R.F."/>
        </authorList>
    </citation>
    <scope>NUCLEOTIDE SEQUENCE [LARGE SCALE GENOMIC DNA]</scope>
    <source>
        <strain evidence="2 3">NBRC 101099</strain>
    </source>
</reference>
<dbReference type="RefSeq" id="WP_077806460.1">
    <property type="nucleotide sequence ID" value="NZ_BJXS01000009.1"/>
</dbReference>
<dbReference type="SUPFAM" id="SSF52540">
    <property type="entry name" value="P-loop containing nucleoside triphosphate hydrolases"/>
    <property type="match status" value="1"/>
</dbReference>
<proteinExistence type="predicted"/>
<organism evidence="2 3">
    <name type="scientific">Neoasaia chiangmaiensis</name>
    <dbReference type="NCBI Taxonomy" id="320497"/>
    <lineage>
        <taxon>Bacteria</taxon>
        <taxon>Pseudomonadati</taxon>
        <taxon>Pseudomonadota</taxon>
        <taxon>Alphaproteobacteria</taxon>
        <taxon>Acetobacterales</taxon>
        <taxon>Acetobacteraceae</taxon>
        <taxon>Neoasaia</taxon>
    </lineage>
</organism>
<dbReference type="InterPro" id="IPR027417">
    <property type="entry name" value="P-loop_NTPase"/>
</dbReference>
<dbReference type="InterPro" id="IPR011604">
    <property type="entry name" value="PDDEXK-like_dom_sf"/>
</dbReference>
<dbReference type="InterPro" id="IPR014153">
    <property type="entry name" value="Ds_break_AddB"/>
</dbReference>